<dbReference type="GO" id="GO:0001897">
    <property type="term" value="P:symbiont-mediated cytolysis of host cell"/>
    <property type="evidence" value="ECO:0007669"/>
    <property type="project" value="UniProtKB-ARBA"/>
</dbReference>
<dbReference type="Gene3D" id="3.90.1720.10">
    <property type="entry name" value="endopeptidase domain like (from Nostoc punctiforme)"/>
    <property type="match status" value="1"/>
</dbReference>
<feature type="domain" description="NlpC/P60" evidence="5">
    <location>
        <begin position="1"/>
        <end position="160"/>
    </location>
</feature>
<evidence type="ECO:0000313" key="6">
    <source>
        <dbReference type="EMBL" id="DAD80645.1"/>
    </source>
</evidence>
<keyword evidence="2" id="KW-0645">Protease</keyword>
<dbReference type="InterPro" id="IPR038765">
    <property type="entry name" value="Papain-like_cys_pep_sf"/>
</dbReference>
<dbReference type="SUPFAM" id="SSF54001">
    <property type="entry name" value="Cysteine proteinases"/>
    <property type="match status" value="1"/>
</dbReference>
<organism evidence="6">
    <name type="scientific">Siphoviridae sp. ctS1E53</name>
    <dbReference type="NCBI Taxonomy" id="2826340"/>
    <lineage>
        <taxon>Viruses</taxon>
        <taxon>Duplodnaviria</taxon>
        <taxon>Heunggongvirae</taxon>
        <taxon>Uroviricota</taxon>
        <taxon>Caudoviricetes</taxon>
    </lineage>
</organism>
<dbReference type="GO" id="GO:0006508">
    <property type="term" value="P:proteolysis"/>
    <property type="evidence" value="ECO:0007669"/>
    <property type="project" value="UniProtKB-KW"/>
</dbReference>
<evidence type="ECO:0000256" key="2">
    <source>
        <dbReference type="ARBA" id="ARBA00022670"/>
    </source>
</evidence>
<evidence type="ECO:0000256" key="4">
    <source>
        <dbReference type="ARBA" id="ARBA00022807"/>
    </source>
</evidence>
<dbReference type="GO" id="GO:0008234">
    <property type="term" value="F:cysteine-type peptidase activity"/>
    <property type="evidence" value="ECO:0007669"/>
    <property type="project" value="UniProtKB-KW"/>
</dbReference>
<sequence length="237" mass="26310">MTGERAAAFARLKIGQGYIYGAKGQTCTAAFRRQQAKQYPDQAQNILVTGAKWDGRPVWDCAQLTRYAAKAAGVELPSGATSQWRKAPWKRKGTIDTLPDGEVVYLYRQKGTIMQHTGLALGDGTCVHARGTAYGVVHQTVRDYPWTHWASPWEAENAPQPVEPLGPMTEAMVYADNGLPVKLRNKPSQGENLYWLVLSDTPVTIRQPGEEWSQITALCTDGIRRTGWMMSRFLVQG</sequence>
<accession>A0A8S5ME89</accession>
<dbReference type="InterPro" id="IPR000064">
    <property type="entry name" value="NLP_P60_dom"/>
</dbReference>
<keyword evidence="4" id="KW-0788">Thiol protease</keyword>
<reference evidence="6" key="1">
    <citation type="journal article" date="2021" name="Proc. Natl. Acad. Sci. U.S.A.">
        <title>A Catalog of Tens of Thousands of Viruses from Human Metagenomes Reveals Hidden Associations with Chronic Diseases.</title>
        <authorList>
            <person name="Tisza M.J."/>
            <person name="Buck C.B."/>
        </authorList>
    </citation>
    <scope>NUCLEOTIDE SEQUENCE</scope>
    <source>
        <strain evidence="6">CtS1E53</strain>
    </source>
</reference>
<keyword evidence="3" id="KW-0378">Hydrolase</keyword>
<comment type="similarity">
    <text evidence="1">Belongs to the peptidase C40 family.</text>
</comment>
<protein>
    <submittedName>
        <fullName evidence="6">Peptidoglycan endopeptidase</fullName>
    </submittedName>
</protein>
<dbReference type="PROSITE" id="PS51935">
    <property type="entry name" value="NLPC_P60"/>
    <property type="match status" value="1"/>
</dbReference>
<name>A0A8S5ME89_9CAUD</name>
<proteinExistence type="inferred from homology"/>
<evidence type="ECO:0000256" key="1">
    <source>
        <dbReference type="ARBA" id="ARBA00007074"/>
    </source>
</evidence>
<evidence type="ECO:0000259" key="5">
    <source>
        <dbReference type="PROSITE" id="PS51935"/>
    </source>
</evidence>
<dbReference type="EMBL" id="BK014885">
    <property type="protein sequence ID" value="DAD80645.1"/>
    <property type="molecule type" value="Genomic_DNA"/>
</dbReference>
<evidence type="ECO:0000256" key="3">
    <source>
        <dbReference type="ARBA" id="ARBA00022801"/>
    </source>
</evidence>
<dbReference type="Pfam" id="PF00877">
    <property type="entry name" value="NLPC_P60"/>
    <property type="match status" value="1"/>
</dbReference>